<feature type="transmembrane region" description="Helical" evidence="5">
    <location>
        <begin position="154"/>
        <end position="171"/>
    </location>
</feature>
<dbReference type="OrthoDB" id="3900342at2759"/>
<accession>T0QL02</accession>
<keyword evidence="3 5" id="KW-1133">Transmembrane helix</keyword>
<evidence type="ECO:0000313" key="8">
    <source>
        <dbReference type="Proteomes" id="UP000030762"/>
    </source>
</evidence>
<protein>
    <recommendedName>
        <fullName evidence="6">Amino acid permease/ SLC12A domain-containing protein</fullName>
    </recommendedName>
</protein>
<evidence type="ECO:0000259" key="6">
    <source>
        <dbReference type="Pfam" id="PF00324"/>
    </source>
</evidence>
<dbReference type="eggNOG" id="KOG1287">
    <property type="taxonomic scope" value="Eukaryota"/>
</dbReference>
<dbReference type="AlphaFoldDB" id="T0QL02"/>
<feature type="transmembrane region" description="Helical" evidence="5">
    <location>
        <begin position="426"/>
        <end position="448"/>
    </location>
</feature>
<dbReference type="RefSeq" id="XP_008611141.1">
    <property type="nucleotide sequence ID" value="XM_008612919.1"/>
</dbReference>
<feature type="transmembrane region" description="Helical" evidence="5">
    <location>
        <begin position="128"/>
        <end position="147"/>
    </location>
</feature>
<evidence type="ECO:0000256" key="3">
    <source>
        <dbReference type="ARBA" id="ARBA00022989"/>
    </source>
</evidence>
<dbReference type="InParanoid" id="T0QL02"/>
<sequence length="484" mass="52086">MARTYIYDALYWAHAPHLWALGVGAVVSGDFFGWQAGLSAGFWGLAINLLIVSVLYILLSFSIAELSTSIPCGGGPYAFAHRALGPMAAYFAGLAEVLKVIVTCAVVSVGIGSYIIQLFGWSSSNSGPLWWALFFVLFTLLNIAGIALSFRVQLFATVLSVLILVVFYIGAATQFSYDQFIAAPNMEFVDGSKGLVTGLSFAMWFYLGIEELPLAVEETIDPAYNMPRGLLSSIATLFVLSFCTLFFNSGISPGADKFYASTSPLLDGYKSVFGDNATTAGFSWLLIVGLLASFHSFIFCMGRLLFAMARDGFLPSVLKRLHSTNHTPYAALILGSCFALLLAISLHFAIGDVRLGSVMINLALTGALISYAFQLVSFIHLRRHEPDLPRPYKSFFGVPGACVCLALCAYALSSIIYQGVVSPDDFLVAIVIAIVYFVGGTVLFYTTIKANIVAHTSRLDKSLLSPGSREAGVDHAGEITPLLV</sequence>
<name>T0QL02_SAPDV</name>
<dbReference type="STRING" id="1156394.T0QL02"/>
<dbReference type="Proteomes" id="UP000030762">
    <property type="component" value="Unassembled WGS sequence"/>
</dbReference>
<dbReference type="GeneID" id="19947829"/>
<feature type="transmembrane region" description="Helical" evidence="5">
    <location>
        <begin position="40"/>
        <end position="59"/>
    </location>
</feature>
<feature type="domain" description="Amino acid permease/ SLC12A" evidence="6">
    <location>
        <begin position="29"/>
        <end position="440"/>
    </location>
</feature>
<dbReference type="GO" id="GO:0016020">
    <property type="term" value="C:membrane"/>
    <property type="evidence" value="ECO:0007669"/>
    <property type="project" value="UniProtKB-SubCell"/>
</dbReference>
<dbReference type="InterPro" id="IPR004841">
    <property type="entry name" value="AA-permease/SLC12A_dom"/>
</dbReference>
<comment type="subcellular location">
    <subcellularLocation>
        <location evidence="1">Membrane</location>
        <topology evidence="1">Multi-pass membrane protein</topology>
    </subcellularLocation>
</comment>
<organism evidence="7 8">
    <name type="scientific">Saprolegnia diclina (strain VS20)</name>
    <dbReference type="NCBI Taxonomy" id="1156394"/>
    <lineage>
        <taxon>Eukaryota</taxon>
        <taxon>Sar</taxon>
        <taxon>Stramenopiles</taxon>
        <taxon>Oomycota</taxon>
        <taxon>Saprolegniomycetes</taxon>
        <taxon>Saprolegniales</taxon>
        <taxon>Saprolegniaceae</taxon>
        <taxon>Saprolegnia</taxon>
    </lineage>
</organism>
<dbReference type="VEuPathDB" id="FungiDB:SDRG_07102"/>
<evidence type="ECO:0000256" key="1">
    <source>
        <dbReference type="ARBA" id="ARBA00004141"/>
    </source>
</evidence>
<evidence type="ECO:0000256" key="4">
    <source>
        <dbReference type="ARBA" id="ARBA00023136"/>
    </source>
</evidence>
<dbReference type="InterPro" id="IPR050367">
    <property type="entry name" value="APC_superfamily"/>
</dbReference>
<keyword evidence="4 5" id="KW-0472">Membrane</keyword>
<proteinExistence type="predicted"/>
<dbReference type="PIRSF" id="PIRSF006060">
    <property type="entry name" value="AA_transporter"/>
    <property type="match status" value="1"/>
</dbReference>
<dbReference type="PANTHER" id="PTHR42770">
    <property type="entry name" value="AMINO ACID TRANSPORTER-RELATED"/>
    <property type="match status" value="1"/>
</dbReference>
<evidence type="ECO:0000256" key="5">
    <source>
        <dbReference type="SAM" id="Phobius"/>
    </source>
</evidence>
<feature type="transmembrane region" description="Helical" evidence="5">
    <location>
        <begin position="394"/>
        <end position="420"/>
    </location>
</feature>
<feature type="transmembrane region" description="Helical" evidence="5">
    <location>
        <begin position="97"/>
        <end position="116"/>
    </location>
</feature>
<feature type="transmembrane region" description="Helical" evidence="5">
    <location>
        <begin position="282"/>
        <end position="306"/>
    </location>
</feature>
<feature type="transmembrane region" description="Helical" evidence="5">
    <location>
        <begin position="191"/>
        <end position="209"/>
    </location>
</feature>
<feature type="transmembrane region" description="Helical" evidence="5">
    <location>
        <begin position="327"/>
        <end position="350"/>
    </location>
</feature>
<evidence type="ECO:0000256" key="2">
    <source>
        <dbReference type="ARBA" id="ARBA00022692"/>
    </source>
</evidence>
<feature type="transmembrane region" description="Helical" evidence="5">
    <location>
        <begin position="12"/>
        <end position="34"/>
    </location>
</feature>
<dbReference type="PANTHER" id="PTHR42770:SF7">
    <property type="entry name" value="MEMBRANE PROTEIN"/>
    <property type="match status" value="1"/>
</dbReference>
<reference evidence="7 8" key="1">
    <citation type="submission" date="2012-04" db="EMBL/GenBank/DDBJ databases">
        <title>The Genome Sequence of Saprolegnia declina VS20.</title>
        <authorList>
            <consortium name="The Broad Institute Genome Sequencing Platform"/>
            <person name="Russ C."/>
            <person name="Nusbaum C."/>
            <person name="Tyler B."/>
            <person name="van West P."/>
            <person name="Dieguez-Uribeondo J."/>
            <person name="de Bruijn I."/>
            <person name="Tripathy S."/>
            <person name="Jiang R."/>
            <person name="Young S.K."/>
            <person name="Zeng Q."/>
            <person name="Gargeya S."/>
            <person name="Fitzgerald M."/>
            <person name="Haas B."/>
            <person name="Abouelleil A."/>
            <person name="Alvarado L."/>
            <person name="Arachchi H.M."/>
            <person name="Berlin A."/>
            <person name="Chapman S.B."/>
            <person name="Goldberg J."/>
            <person name="Griggs A."/>
            <person name="Gujja S."/>
            <person name="Hansen M."/>
            <person name="Howarth C."/>
            <person name="Imamovic A."/>
            <person name="Larimer J."/>
            <person name="McCowen C."/>
            <person name="Montmayeur A."/>
            <person name="Murphy C."/>
            <person name="Neiman D."/>
            <person name="Pearson M."/>
            <person name="Priest M."/>
            <person name="Roberts A."/>
            <person name="Saif S."/>
            <person name="Shea T."/>
            <person name="Sisk P."/>
            <person name="Sykes S."/>
            <person name="Wortman J."/>
            <person name="Nusbaum C."/>
            <person name="Birren B."/>
        </authorList>
    </citation>
    <scope>NUCLEOTIDE SEQUENCE [LARGE SCALE GENOMIC DNA]</scope>
    <source>
        <strain evidence="7 8">VS20</strain>
    </source>
</reference>
<feature type="transmembrane region" description="Helical" evidence="5">
    <location>
        <begin position="362"/>
        <end position="382"/>
    </location>
</feature>
<keyword evidence="2 5" id="KW-0812">Transmembrane</keyword>
<dbReference type="Gene3D" id="1.20.1740.10">
    <property type="entry name" value="Amino acid/polyamine transporter I"/>
    <property type="match status" value="1"/>
</dbReference>
<dbReference type="GO" id="GO:0055085">
    <property type="term" value="P:transmembrane transport"/>
    <property type="evidence" value="ECO:0007669"/>
    <property type="project" value="InterPro"/>
</dbReference>
<dbReference type="Pfam" id="PF00324">
    <property type="entry name" value="AA_permease"/>
    <property type="match status" value="1"/>
</dbReference>
<dbReference type="EMBL" id="JH767151">
    <property type="protein sequence ID" value="EQC35391.1"/>
    <property type="molecule type" value="Genomic_DNA"/>
</dbReference>
<evidence type="ECO:0000313" key="7">
    <source>
        <dbReference type="EMBL" id="EQC35391.1"/>
    </source>
</evidence>
<gene>
    <name evidence="7" type="ORF">SDRG_07102</name>
</gene>
<dbReference type="OMA" id="ISGMYFG"/>
<feature type="transmembrane region" description="Helical" evidence="5">
    <location>
        <begin position="230"/>
        <end position="251"/>
    </location>
</feature>
<keyword evidence="8" id="KW-1185">Reference proteome</keyword>